<evidence type="ECO:0000313" key="1">
    <source>
        <dbReference type="EMBL" id="SMC61129.1"/>
    </source>
</evidence>
<accession>A0A1W2AK62</accession>
<reference evidence="1 2" key="1">
    <citation type="submission" date="2017-04" db="EMBL/GenBank/DDBJ databases">
        <authorList>
            <person name="Afonso C.L."/>
            <person name="Miller P.J."/>
            <person name="Scott M.A."/>
            <person name="Spackman E."/>
            <person name="Goraichik I."/>
            <person name="Dimitrov K.M."/>
            <person name="Suarez D.L."/>
            <person name="Swayne D.E."/>
        </authorList>
    </citation>
    <scope>NUCLEOTIDE SEQUENCE [LARGE SCALE GENOMIC DNA]</scope>
    <source>
        <strain evidence="1 2">DSM 19625</strain>
    </source>
</reference>
<dbReference type="Proteomes" id="UP000192678">
    <property type="component" value="Unassembled WGS sequence"/>
</dbReference>
<proteinExistence type="predicted"/>
<sequence length="216" mass="25035">MDMKLIKTFAINLKKRPDRRKHIMQEFKLKSEFDFSLAEAVEHKNGAIGLWKTIRNIVANESCSSLEYIIISEDDHEFTTPYNKEALFRAIEEAKEKNADVLMGGVSWFSDAVQVSSNLFWVDQFTGTQFVVVYKKFFDKIINTHFNQGDTADRKIAELTVNKFMMYPFISIQKEFGYSDATTKNNVDGYVTQIFDKTSEKLVHLVKVGSFYNLKF</sequence>
<organism evidence="1 2">
    <name type="scientific">Pedobacter nyackensis</name>
    <dbReference type="NCBI Taxonomy" id="475255"/>
    <lineage>
        <taxon>Bacteria</taxon>
        <taxon>Pseudomonadati</taxon>
        <taxon>Bacteroidota</taxon>
        <taxon>Sphingobacteriia</taxon>
        <taxon>Sphingobacteriales</taxon>
        <taxon>Sphingobacteriaceae</taxon>
        <taxon>Pedobacter</taxon>
    </lineage>
</organism>
<name>A0A1W2AK62_9SPHI</name>
<evidence type="ECO:0000313" key="2">
    <source>
        <dbReference type="Proteomes" id="UP000192678"/>
    </source>
</evidence>
<dbReference type="STRING" id="475255.SAMN04488101_101698"/>
<dbReference type="EMBL" id="FWYB01000001">
    <property type="protein sequence ID" value="SMC61129.1"/>
    <property type="molecule type" value="Genomic_DNA"/>
</dbReference>
<gene>
    <name evidence="1" type="ORF">SAMN04488101_101698</name>
</gene>
<keyword evidence="2" id="KW-1185">Reference proteome</keyword>
<dbReference type="GO" id="GO:0016740">
    <property type="term" value="F:transferase activity"/>
    <property type="evidence" value="ECO:0007669"/>
    <property type="project" value="UniProtKB-KW"/>
</dbReference>
<keyword evidence="1" id="KW-0808">Transferase</keyword>
<protein>
    <submittedName>
        <fullName evidence="1">Glycosyl transferase, family 25</fullName>
    </submittedName>
</protein>
<dbReference type="AlphaFoldDB" id="A0A1W2AK62"/>